<dbReference type="PANTHER" id="PTHR42760">
    <property type="entry name" value="SHORT-CHAIN DEHYDROGENASES/REDUCTASES FAMILY MEMBER"/>
    <property type="match status" value="1"/>
</dbReference>
<dbReference type="EMBL" id="HBIU01058475">
    <property type="protein sequence ID" value="CAE0651384.1"/>
    <property type="molecule type" value="Transcribed_RNA"/>
</dbReference>
<accession>A0A7S4DIP7</accession>
<dbReference type="Pfam" id="PF13561">
    <property type="entry name" value="adh_short_C2"/>
    <property type="match status" value="1"/>
</dbReference>
<comment type="similarity">
    <text evidence="1 3">Belongs to the short-chain dehydrogenases/reductases (SDR) family.</text>
</comment>
<dbReference type="GO" id="GO:0006633">
    <property type="term" value="P:fatty acid biosynthetic process"/>
    <property type="evidence" value="ECO:0007669"/>
    <property type="project" value="TreeGrafter"/>
</dbReference>
<dbReference type="Gene3D" id="3.40.50.720">
    <property type="entry name" value="NAD(P)-binding Rossmann-like Domain"/>
    <property type="match status" value="1"/>
</dbReference>
<evidence type="ECO:0000256" key="2">
    <source>
        <dbReference type="ARBA" id="ARBA00023002"/>
    </source>
</evidence>
<dbReference type="PRINTS" id="PR00080">
    <property type="entry name" value="SDRFAMILY"/>
</dbReference>
<dbReference type="InterPro" id="IPR036291">
    <property type="entry name" value="NAD(P)-bd_dom_sf"/>
</dbReference>
<feature type="domain" description="Ketoreductase" evidence="4">
    <location>
        <begin position="7"/>
        <end position="191"/>
    </location>
</feature>
<protein>
    <recommendedName>
        <fullName evidence="4">Ketoreductase domain-containing protein</fullName>
    </recommendedName>
</protein>
<dbReference type="AlphaFoldDB" id="A0A7S4DIP7"/>
<dbReference type="GO" id="GO:0016616">
    <property type="term" value="F:oxidoreductase activity, acting on the CH-OH group of donors, NAD or NADP as acceptor"/>
    <property type="evidence" value="ECO:0007669"/>
    <property type="project" value="TreeGrafter"/>
</dbReference>
<dbReference type="FunFam" id="3.40.50.720:FF:000084">
    <property type="entry name" value="Short-chain dehydrogenase reductase"/>
    <property type="match status" value="1"/>
</dbReference>
<name>A0A7S4DIP7_HETAK</name>
<sequence length="288" mass="30496">MMNFKNKVAVVTGAGRGIGAATAQLLAKFGASVVVNDIDEERARNVVNSISGQPGCSSSQAFSVIGSVSDAGFPELLLSEAASSFGRIDVIVNNAGFTWDGVLHKMEDDQWDKIIECHGTGAFRMIRAAAPYMREMGKQEVLAGQVPSDRSIINISSTSGLHGNAGQGNYSFAKMGLVGLTKTVAKEWGRFGVRCNTVAFGFIDTRLTRPADENCAEGTMHVGQTQIAQGLPKETHKMLKSKMYMEIATALGRFGTVEEAASGVVFMASPMASYVTGHTLEVTGGLGM</sequence>
<dbReference type="SUPFAM" id="SSF51735">
    <property type="entry name" value="NAD(P)-binding Rossmann-fold domains"/>
    <property type="match status" value="1"/>
</dbReference>
<evidence type="ECO:0000256" key="3">
    <source>
        <dbReference type="RuleBase" id="RU000363"/>
    </source>
</evidence>
<gene>
    <name evidence="5" type="ORF">HAKA00212_LOCUS25421</name>
</gene>
<proteinExistence type="inferred from homology"/>
<keyword evidence="2" id="KW-0560">Oxidoreductase</keyword>
<organism evidence="5">
    <name type="scientific">Heterosigma akashiwo</name>
    <name type="common">Chromophytic alga</name>
    <name type="synonym">Heterosigma carterae</name>
    <dbReference type="NCBI Taxonomy" id="2829"/>
    <lineage>
        <taxon>Eukaryota</taxon>
        <taxon>Sar</taxon>
        <taxon>Stramenopiles</taxon>
        <taxon>Ochrophyta</taxon>
        <taxon>Raphidophyceae</taxon>
        <taxon>Chattonellales</taxon>
        <taxon>Chattonellaceae</taxon>
        <taxon>Heterosigma</taxon>
    </lineage>
</organism>
<dbReference type="PANTHER" id="PTHR42760:SF133">
    <property type="entry name" value="3-OXOACYL-[ACYL-CARRIER-PROTEIN] REDUCTASE"/>
    <property type="match status" value="1"/>
</dbReference>
<dbReference type="SMART" id="SM00822">
    <property type="entry name" value="PKS_KR"/>
    <property type="match status" value="1"/>
</dbReference>
<dbReference type="InterPro" id="IPR002347">
    <property type="entry name" value="SDR_fam"/>
</dbReference>
<dbReference type="GO" id="GO:0048038">
    <property type="term" value="F:quinone binding"/>
    <property type="evidence" value="ECO:0007669"/>
    <property type="project" value="TreeGrafter"/>
</dbReference>
<dbReference type="PRINTS" id="PR00081">
    <property type="entry name" value="GDHRDH"/>
</dbReference>
<evidence type="ECO:0000259" key="4">
    <source>
        <dbReference type="SMART" id="SM00822"/>
    </source>
</evidence>
<reference evidence="5" key="1">
    <citation type="submission" date="2021-01" db="EMBL/GenBank/DDBJ databases">
        <authorList>
            <person name="Corre E."/>
            <person name="Pelletier E."/>
            <person name="Niang G."/>
            <person name="Scheremetjew M."/>
            <person name="Finn R."/>
            <person name="Kale V."/>
            <person name="Holt S."/>
            <person name="Cochrane G."/>
            <person name="Meng A."/>
            <person name="Brown T."/>
            <person name="Cohen L."/>
        </authorList>
    </citation>
    <scope>NUCLEOTIDE SEQUENCE</scope>
    <source>
        <strain evidence="5">CCMP3107</strain>
    </source>
</reference>
<dbReference type="InterPro" id="IPR057326">
    <property type="entry name" value="KR_dom"/>
</dbReference>
<dbReference type="Pfam" id="PF00106">
    <property type="entry name" value="adh_short"/>
    <property type="match status" value="1"/>
</dbReference>
<evidence type="ECO:0000313" key="5">
    <source>
        <dbReference type="EMBL" id="CAE0651384.1"/>
    </source>
</evidence>
<evidence type="ECO:0000256" key="1">
    <source>
        <dbReference type="ARBA" id="ARBA00006484"/>
    </source>
</evidence>